<protein>
    <recommendedName>
        <fullName evidence="18">Very long-chain fatty acid transport protein</fullName>
    </recommendedName>
    <alternativeName>
        <fullName evidence="19">Very-long-chain acyl-CoA synthetase</fullName>
    </alternativeName>
</protein>
<evidence type="ECO:0000256" key="7">
    <source>
        <dbReference type="ARBA" id="ARBA00022598"/>
    </source>
</evidence>
<evidence type="ECO:0000256" key="16">
    <source>
        <dbReference type="ARBA" id="ARBA00051585"/>
    </source>
</evidence>
<evidence type="ECO:0000256" key="14">
    <source>
        <dbReference type="ARBA" id="ARBA00023136"/>
    </source>
</evidence>
<dbReference type="GO" id="GO:0005811">
    <property type="term" value="C:lipid droplet"/>
    <property type="evidence" value="ECO:0007669"/>
    <property type="project" value="UniProtKB-SubCell"/>
</dbReference>
<dbReference type="SUPFAM" id="SSF56801">
    <property type="entry name" value="Acetyl-CoA synthetase-like"/>
    <property type="match status" value="1"/>
</dbReference>
<dbReference type="InterPro" id="IPR042099">
    <property type="entry name" value="ANL_N_sf"/>
</dbReference>
<sequence length="676" mass="75545">MAAASAIDFCLPPTAALAAGGATLAAYLNAKYHIKQDLSAIIRAKSSEREVARAVANGKVSAWYFFAEAVRKYPNVKCIWSREVEYTFQEAHDMACQYGHYFLSLGVKRGDLVAVYLQNCAELPLIWFGLWAIGCSPALINYNLAGPALIHCLKVSGAEYLIVDPSPDCSSRIDEERSAVEGELKMKLLLLDESLKAYVATFPSAVPDESLRLGLEGGSPSCLFYTSGTTGLPKASAFTMARMYGTILISGLDEKQGEGGDRWYNCMPLYHGTGGVRLQVCLSRGVSVAIGKKFSTRNFWKDVIDSESTHFIYVGETARYLLSAPPSPLDRQHKVRGMYGNGLRPDVWERFRERFGIPAIYEFFNSTEGIFGLLNTNYGPYGATCVGHHGAILRKFFNNTYIPVAIDPVTADILRDPVTGFATRMPYAEGGEILVAVPNEEVFQGYWRNPQATSKKFVRDVFQKGDLYYRTGDALRRTDDGHWHFLDRLGDTFRWKSENVSTAEVAVVLGQFPGVLEANVYGVLVPNYEGRAGCAALLIDPAERGRFDWTGLVRHAREKLPRYAVPVFIRIVEASNHIHNNKQNKVPLREEGVDPAKKGTKVKDGEADQILWMKPEDDTYQEFTVQDWERLMRSEALLQRPLSLERRANPQLPVSSSVLVENQSHLMWLRFEPRAD</sequence>
<dbReference type="PANTHER" id="PTHR43107">
    <property type="entry name" value="LONG-CHAIN FATTY ACID TRANSPORT PROTEIN"/>
    <property type="match status" value="1"/>
</dbReference>
<dbReference type="GO" id="GO:0005778">
    <property type="term" value="C:peroxisomal membrane"/>
    <property type="evidence" value="ECO:0007669"/>
    <property type="project" value="UniProtKB-SubCell"/>
</dbReference>
<evidence type="ECO:0000256" key="1">
    <source>
        <dbReference type="ARBA" id="ARBA00004502"/>
    </source>
</evidence>
<evidence type="ECO:0000256" key="10">
    <source>
        <dbReference type="ARBA" id="ARBA00022741"/>
    </source>
</evidence>
<keyword evidence="10" id="KW-0547">Nucleotide-binding</keyword>
<evidence type="ECO:0000256" key="11">
    <source>
        <dbReference type="ARBA" id="ARBA00022840"/>
    </source>
</evidence>
<evidence type="ECO:0000256" key="18">
    <source>
        <dbReference type="ARBA" id="ARBA00068795"/>
    </source>
</evidence>
<evidence type="ECO:0000256" key="12">
    <source>
        <dbReference type="ARBA" id="ARBA00022989"/>
    </source>
</evidence>
<evidence type="ECO:0000313" key="22">
    <source>
        <dbReference type="Proteomes" id="UP000054565"/>
    </source>
</evidence>
<comment type="function">
    <text evidence="17">Acyl-CoA synthetase required for both the import of long chain fatty acids (LCFAs) (C14-C18) and the activation very long chain fatty acids (VLCFAs) (C20-C26) by esterification of the fatty acids into metabolically active CoA-thioesters for subsequent degradation or incorporation into phospholipids. The transport and fatty acyl-CoA synthetase activities are genetically separable and are thus independent activities. Esterifies VLCFAs in the peroxisome matrix. The VLCFAs are actively transported into peroxisomes by a PXA1-PXA2 heterodimeric transporter in the peroxisomal membrane.</text>
</comment>
<evidence type="ECO:0000256" key="9">
    <source>
        <dbReference type="ARBA" id="ARBA00022692"/>
    </source>
</evidence>
<evidence type="ECO:0000313" key="21">
    <source>
        <dbReference type="EMBL" id="KMP09488.1"/>
    </source>
</evidence>
<keyword evidence="15" id="KW-0576">Peroxisome</keyword>
<dbReference type="GO" id="GO:0004467">
    <property type="term" value="F:long-chain fatty acid-CoA ligase activity"/>
    <property type="evidence" value="ECO:0007669"/>
    <property type="project" value="TreeGrafter"/>
</dbReference>
<comment type="catalytic activity">
    <reaction evidence="16">
        <text>a very long-chain fatty acid + ATP + CoA = a very long-chain fatty acyl-CoA + AMP + diphosphate</text>
        <dbReference type="Rhea" id="RHEA:54536"/>
        <dbReference type="ChEBI" id="CHEBI:30616"/>
        <dbReference type="ChEBI" id="CHEBI:33019"/>
        <dbReference type="ChEBI" id="CHEBI:57287"/>
        <dbReference type="ChEBI" id="CHEBI:58950"/>
        <dbReference type="ChEBI" id="CHEBI:138261"/>
        <dbReference type="ChEBI" id="CHEBI:456215"/>
    </reaction>
</comment>
<organism evidence="21 22">
    <name type="scientific">Coccidioides immitis RMSCC 2394</name>
    <dbReference type="NCBI Taxonomy" id="404692"/>
    <lineage>
        <taxon>Eukaryota</taxon>
        <taxon>Fungi</taxon>
        <taxon>Dikarya</taxon>
        <taxon>Ascomycota</taxon>
        <taxon>Pezizomycotina</taxon>
        <taxon>Eurotiomycetes</taxon>
        <taxon>Eurotiomycetidae</taxon>
        <taxon>Onygenales</taxon>
        <taxon>Onygenaceae</taxon>
        <taxon>Coccidioides</taxon>
    </lineage>
</organism>
<keyword evidence="9" id="KW-0812">Transmembrane</keyword>
<dbReference type="GO" id="GO:0009898">
    <property type="term" value="C:cytoplasmic side of plasma membrane"/>
    <property type="evidence" value="ECO:0007669"/>
    <property type="project" value="TreeGrafter"/>
</dbReference>
<dbReference type="GO" id="GO:0005524">
    <property type="term" value="F:ATP binding"/>
    <property type="evidence" value="ECO:0007669"/>
    <property type="project" value="UniProtKB-KW"/>
</dbReference>
<dbReference type="GO" id="GO:0044539">
    <property type="term" value="P:long-chain fatty acid import into cell"/>
    <property type="evidence" value="ECO:0007669"/>
    <property type="project" value="TreeGrafter"/>
</dbReference>
<dbReference type="InterPro" id="IPR000873">
    <property type="entry name" value="AMP-dep_synth/lig_dom"/>
</dbReference>
<keyword evidence="12" id="KW-1133">Transmembrane helix</keyword>
<dbReference type="Proteomes" id="UP000054565">
    <property type="component" value="Unassembled WGS sequence"/>
</dbReference>
<evidence type="ECO:0000256" key="13">
    <source>
        <dbReference type="ARBA" id="ARBA00023055"/>
    </source>
</evidence>
<proteinExistence type="inferred from homology"/>
<evidence type="ECO:0000259" key="20">
    <source>
        <dbReference type="Pfam" id="PF00501"/>
    </source>
</evidence>
<dbReference type="EMBL" id="DS028099">
    <property type="protein sequence ID" value="KMP09488.1"/>
    <property type="molecule type" value="Genomic_DNA"/>
</dbReference>
<dbReference type="InterPro" id="IPR020845">
    <property type="entry name" value="AMP-binding_CS"/>
</dbReference>
<dbReference type="OrthoDB" id="196650at2759"/>
<dbReference type="AlphaFoldDB" id="A0A0J6YR97"/>
<keyword evidence="7" id="KW-0436">Ligase</keyword>
<gene>
    <name evidence="21" type="ORF">CIRG_09658</name>
</gene>
<evidence type="ECO:0000256" key="17">
    <source>
        <dbReference type="ARBA" id="ARBA00060276"/>
    </source>
</evidence>
<dbReference type="PANTHER" id="PTHR43107:SF6">
    <property type="entry name" value="ACYL-COA SYNTHETASE FAMILY PROTEIN (CEFD1), PUTATIVE (AFU_ORTHOLOGUE AFUA_6G03630)-RELATED"/>
    <property type="match status" value="1"/>
</dbReference>
<dbReference type="InterPro" id="IPR045851">
    <property type="entry name" value="AMP-bd_C_sf"/>
</dbReference>
<evidence type="ECO:0000256" key="2">
    <source>
        <dbReference type="ARBA" id="ARBA00004585"/>
    </source>
</evidence>
<evidence type="ECO:0000256" key="3">
    <source>
        <dbReference type="ARBA" id="ARBA00004651"/>
    </source>
</evidence>
<dbReference type="FunFam" id="3.40.50.12780:FF:000019">
    <property type="entry name" value="Long-chain fatty acid transporter"/>
    <property type="match status" value="1"/>
</dbReference>
<evidence type="ECO:0000256" key="8">
    <source>
        <dbReference type="ARBA" id="ARBA00022677"/>
    </source>
</evidence>
<name>A0A0J6YR97_COCIT</name>
<evidence type="ECO:0000256" key="15">
    <source>
        <dbReference type="ARBA" id="ARBA00023140"/>
    </source>
</evidence>
<keyword evidence="8" id="KW-0551">Lipid droplet</keyword>
<evidence type="ECO:0000256" key="19">
    <source>
        <dbReference type="ARBA" id="ARBA00078285"/>
    </source>
</evidence>
<dbReference type="Gene3D" id="3.30.300.30">
    <property type="match status" value="1"/>
</dbReference>
<keyword evidence="11" id="KW-0067">ATP-binding</keyword>
<dbReference type="FunFam" id="3.30.300.30:FF:000002">
    <property type="entry name" value="Long-chain fatty acid transport protein 1"/>
    <property type="match status" value="1"/>
</dbReference>
<feature type="domain" description="AMP-dependent synthetase/ligase" evidence="20">
    <location>
        <begin position="66"/>
        <end position="447"/>
    </location>
</feature>
<dbReference type="STRING" id="404692.A0A0J6YR97"/>
<keyword evidence="13" id="KW-0445">Lipid transport</keyword>
<accession>A0A0J6YR97</accession>
<evidence type="ECO:0000256" key="5">
    <source>
        <dbReference type="ARBA" id="ARBA00022448"/>
    </source>
</evidence>
<dbReference type="Pfam" id="PF00501">
    <property type="entry name" value="AMP-binding"/>
    <property type="match status" value="1"/>
</dbReference>
<keyword evidence="6" id="KW-1003">Cell membrane</keyword>
<dbReference type="Gene3D" id="3.40.50.12780">
    <property type="entry name" value="N-terminal domain of ligase-like"/>
    <property type="match status" value="1"/>
</dbReference>
<reference evidence="22" key="1">
    <citation type="journal article" date="2010" name="Genome Res.">
        <title>Population genomic sequencing of Coccidioides fungi reveals recent hybridization and transposon control.</title>
        <authorList>
            <person name="Neafsey D.E."/>
            <person name="Barker B.M."/>
            <person name="Sharpton T.J."/>
            <person name="Stajich J.E."/>
            <person name="Park D.J."/>
            <person name="Whiston E."/>
            <person name="Hung C.-Y."/>
            <person name="McMahan C."/>
            <person name="White J."/>
            <person name="Sykes S."/>
            <person name="Heiman D."/>
            <person name="Young S."/>
            <person name="Zeng Q."/>
            <person name="Abouelleil A."/>
            <person name="Aftuck L."/>
            <person name="Bessette D."/>
            <person name="Brown A."/>
            <person name="FitzGerald M."/>
            <person name="Lui A."/>
            <person name="Macdonald J.P."/>
            <person name="Priest M."/>
            <person name="Orbach M.J."/>
            <person name="Galgiani J.N."/>
            <person name="Kirkland T.N."/>
            <person name="Cole G.T."/>
            <person name="Birren B.W."/>
            <person name="Henn M.R."/>
            <person name="Taylor J.W."/>
            <person name="Rounsley S.D."/>
        </authorList>
    </citation>
    <scope>NUCLEOTIDE SEQUENCE [LARGE SCALE GENOMIC DNA]</scope>
    <source>
        <strain evidence="22">RMSCC 2394</strain>
    </source>
</reference>
<dbReference type="GO" id="GO:0005324">
    <property type="term" value="F:long-chain fatty acid transmembrane transporter activity"/>
    <property type="evidence" value="ECO:0007669"/>
    <property type="project" value="TreeGrafter"/>
</dbReference>
<keyword evidence="5" id="KW-0813">Transport</keyword>
<keyword evidence="14" id="KW-0472">Membrane</keyword>
<evidence type="ECO:0000256" key="4">
    <source>
        <dbReference type="ARBA" id="ARBA00006432"/>
    </source>
</evidence>
<dbReference type="PROSITE" id="PS00455">
    <property type="entry name" value="AMP_BINDING"/>
    <property type="match status" value="1"/>
</dbReference>
<comment type="subcellular location">
    <subcellularLocation>
        <location evidence="3">Cell membrane</location>
        <topology evidence="3">Multi-pass membrane protein</topology>
    </subcellularLocation>
    <subcellularLocation>
        <location evidence="1">Lipid droplet</location>
    </subcellularLocation>
    <subcellularLocation>
        <location evidence="2">Peroxisome membrane</location>
        <topology evidence="2">Multi-pass membrane protein</topology>
    </subcellularLocation>
</comment>
<evidence type="ECO:0000256" key="6">
    <source>
        <dbReference type="ARBA" id="ARBA00022475"/>
    </source>
</evidence>
<comment type="similarity">
    <text evidence="4">Belongs to the ATP-dependent AMP-binding enzyme family.</text>
</comment>